<dbReference type="WBParaSite" id="ECPE_0000080101-mRNA-1">
    <property type="protein sequence ID" value="ECPE_0000080101-mRNA-1"/>
    <property type="gene ID" value="ECPE_0000080101"/>
</dbReference>
<dbReference type="InterPro" id="IPR029033">
    <property type="entry name" value="His_PPase_superfam"/>
</dbReference>
<feature type="chain" id="PRO_5043137807" description="2-phosphoxylose phosphatase 1" evidence="6">
    <location>
        <begin position="16"/>
        <end position="244"/>
    </location>
</feature>
<keyword evidence="2" id="KW-0378">Hydrolase</keyword>
<comment type="similarity">
    <text evidence="1">Belongs to the histidine acid phosphatase family.</text>
</comment>
<proteinExistence type="inferred from homology"/>
<reference evidence="9" key="1">
    <citation type="submission" date="2016-06" db="UniProtKB">
        <authorList>
            <consortium name="WormBaseParasite"/>
        </authorList>
    </citation>
    <scope>IDENTIFICATION</scope>
</reference>
<dbReference type="PROSITE" id="PS00616">
    <property type="entry name" value="HIS_ACID_PHOSPHAT_1"/>
    <property type="match status" value="1"/>
</dbReference>
<evidence type="ECO:0000256" key="3">
    <source>
        <dbReference type="ARBA" id="ARBA00036311"/>
    </source>
</evidence>
<evidence type="ECO:0000256" key="1">
    <source>
        <dbReference type="ARBA" id="ARBA00005375"/>
    </source>
</evidence>
<evidence type="ECO:0000313" key="8">
    <source>
        <dbReference type="Proteomes" id="UP000272942"/>
    </source>
</evidence>
<keyword evidence="6" id="KW-0732">Signal</keyword>
<dbReference type="Gene3D" id="3.40.50.1240">
    <property type="entry name" value="Phosphoglycerate mutase-like"/>
    <property type="match status" value="1"/>
</dbReference>
<sequence>MLVATIILLIHVVLSGSTSTKRNVKFEQETSGSTVVSSSVAQHSELKLQHLHLLFRHGDRSPINRRIIDQSTFNKLWPHGYGQLTDIGIEQEFELGRWMRKKYGNFIPSEYNASDFHMRSTDIDRTLMSAESVIAGVFLNSSTPLAGYGIHWRPIPVHTVPEVGLQMTFVSSFLMRNLICAVVVSKLHFSNIQIDLGHMNLLGIFYHLRESPCPTVSVFSRLFVSKGRHDTSLLIAQRVKPRGK</sequence>
<dbReference type="CDD" id="cd07061">
    <property type="entry name" value="HP_HAP_like"/>
    <property type="match status" value="1"/>
</dbReference>
<evidence type="ECO:0000256" key="4">
    <source>
        <dbReference type="ARBA" id="ARBA00040357"/>
    </source>
</evidence>
<accession>A0A183A1G6</accession>
<evidence type="ECO:0000256" key="6">
    <source>
        <dbReference type="SAM" id="SignalP"/>
    </source>
</evidence>
<dbReference type="Proteomes" id="UP000272942">
    <property type="component" value="Unassembled WGS sequence"/>
</dbReference>
<dbReference type="OrthoDB" id="5821688at2759"/>
<dbReference type="GO" id="GO:0016791">
    <property type="term" value="F:phosphatase activity"/>
    <property type="evidence" value="ECO:0007669"/>
    <property type="project" value="TreeGrafter"/>
</dbReference>
<evidence type="ECO:0000256" key="5">
    <source>
        <dbReference type="ARBA" id="ARBA00041499"/>
    </source>
</evidence>
<dbReference type="AlphaFoldDB" id="A0A183A1G6"/>
<dbReference type="EMBL" id="UZAN01003298">
    <property type="protein sequence ID" value="VDP29137.1"/>
    <property type="molecule type" value="Genomic_DNA"/>
</dbReference>
<protein>
    <recommendedName>
        <fullName evidence="4">2-phosphoxylose phosphatase 1</fullName>
    </recommendedName>
    <alternativeName>
        <fullName evidence="5">Acid phosphatase-like protein 2</fullName>
    </alternativeName>
</protein>
<evidence type="ECO:0000313" key="7">
    <source>
        <dbReference type="EMBL" id="VDP29137.1"/>
    </source>
</evidence>
<reference evidence="7 8" key="2">
    <citation type="submission" date="2018-11" db="EMBL/GenBank/DDBJ databases">
        <authorList>
            <consortium name="Pathogen Informatics"/>
        </authorList>
    </citation>
    <scope>NUCLEOTIDE SEQUENCE [LARGE SCALE GENOMIC DNA]</scope>
    <source>
        <strain evidence="7 8">Egypt</strain>
    </source>
</reference>
<feature type="signal peptide" evidence="6">
    <location>
        <begin position="1"/>
        <end position="15"/>
    </location>
</feature>
<gene>
    <name evidence="7" type="ORF">ECPE_LOCUS801</name>
</gene>
<dbReference type="InterPro" id="IPR033379">
    <property type="entry name" value="Acid_Pase_AS"/>
</dbReference>
<name>A0A183A1G6_9TREM</name>
<dbReference type="InterPro" id="IPR000560">
    <property type="entry name" value="His_Pase_clade-2"/>
</dbReference>
<keyword evidence="8" id="KW-1185">Reference proteome</keyword>
<dbReference type="Pfam" id="PF00328">
    <property type="entry name" value="His_Phos_2"/>
    <property type="match status" value="1"/>
</dbReference>
<comment type="catalytic activity">
    <reaction evidence="3">
        <text>3-O-[beta-D-GlcA-(1-&gt;3)-beta-D-Gal-(1-&gt;3)-beta-D-Gal-(1-&gt;4)-beta-D-2-O-P-Xyl]-L-seryl-[protein] + H2O = 3-O-(beta-D-GlcA-(1-&gt;3)-beta-D-Gal-(1-&gt;3)-beta-D-Gal-(1-&gt;4)-beta-D-Xyl)-L-seryl-[protein] + phosphate</text>
        <dbReference type="Rhea" id="RHEA:56512"/>
        <dbReference type="Rhea" id="RHEA-COMP:12573"/>
        <dbReference type="Rhea" id="RHEA-COMP:14559"/>
        <dbReference type="ChEBI" id="CHEBI:15377"/>
        <dbReference type="ChEBI" id="CHEBI:43474"/>
        <dbReference type="ChEBI" id="CHEBI:132093"/>
        <dbReference type="ChEBI" id="CHEBI:140495"/>
    </reaction>
</comment>
<evidence type="ECO:0000256" key="2">
    <source>
        <dbReference type="ARBA" id="ARBA00022801"/>
    </source>
</evidence>
<dbReference type="InterPro" id="IPR050645">
    <property type="entry name" value="Histidine_acid_phosphatase"/>
</dbReference>
<dbReference type="PANTHER" id="PTHR11567">
    <property type="entry name" value="ACID PHOSPHATASE-RELATED"/>
    <property type="match status" value="1"/>
</dbReference>
<organism evidence="9">
    <name type="scientific">Echinostoma caproni</name>
    <dbReference type="NCBI Taxonomy" id="27848"/>
    <lineage>
        <taxon>Eukaryota</taxon>
        <taxon>Metazoa</taxon>
        <taxon>Spiralia</taxon>
        <taxon>Lophotrochozoa</taxon>
        <taxon>Platyhelminthes</taxon>
        <taxon>Trematoda</taxon>
        <taxon>Digenea</taxon>
        <taxon>Plagiorchiida</taxon>
        <taxon>Echinostomata</taxon>
        <taxon>Echinostomatoidea</taxon>
        <taxon>Echinostomatidae</taxon>
        <taxon>Echinostoma</taxon>
    </lineage>
</organism>
<dbReference type="PANTHER" id="PTHR11567:SF110">
    <property type="entry name" value="2-PHOSPHOXYLOSE PHOSPHATASE 1"/>
    <property type="match status" value="1"/>
</dbReference>
<evidence type="ECO:0000313" key="9">
    <source>
        <dbReference type="WBParaSite" id="ECPE_0000080101-mRNA-1"/>
    </source>
</evidence>
<dbReference type="SUPFAM" id="SSF53254">
    <property type="entry name" value="Phosphoglycerate mutase-like"/>
    <property type="match status" value="1"/>
</dbReference>